<accession>A0AAD9WWJ1</accession>
<proteinExistence type="predicted"/>
<organism evidence="1 2">
    <name type="scientific">Dipteronia dyeriana</name>
    <dbReference type="NCBI Taxonomy" id="168575"/>
    <lineage>
        <taxon>Eukaryota</taxon>
        <taxon>Viridiplantae</taxon>
        <taxon>Streptophyta</taxon>
        <taxon>Embryophyta</taxon>
        <taxon>Tracheophyta</taxon>
        <taxon>Spermatophyta</taxon>
        <taxon>Magnoliopsida</taxon>
        <taxon>eudicotyledons</taxon>
        <taxon>Gunneridae</taxon>
        <taxon>Pentapetalae</taxon>
        <taxon>rosids</taxon>
        <taxon>malvids</taxon>
        <taxon>Sapindales</taxon>
        <taxon>Sapindaceae</taxon>
        <taxon>Hippocastanoideae</taxon>
        <taxon>Acereae</taxon>
        <taxon>Dipteronia</taxon>
    </lineage>
</organism>
<comment type="caution">
    <text evidence="1">The sequence shown here is derived from an EMBL/GenBank/DDBJ whole genome shotgun (WGS) entry which is preliminary data.</text>
</comment>
<gene>
    <name evidence="1" type="ORF">Ddye_020393</name>
</gene>
<dbReference type="Proteomes" id="UP001280121">
    <property type="component" value="Unassembled WGS sequence"/>
</dbReference>
<dbReference type="EMBL" id="JANJYI010000006">
    <property type="protein sequence ID" value="KAK2645198.1"/>
    <property type="molecule type" value="Genomic_DNA"/>
</dbReference>
<evidence type="ECO:0000313" key="1">
    <source>
        <dbReference type="EMBL" id="KAK2645198.1"/>
    </source>
</evidence>
<dbReference type="AlphaFoldDB" id="A0AAD9WWJ1"/>
<reference evidence="1" key="1">
    <citation type="journal article" date="2023" name="Plant J.">
        <title>Genome sequences and population genomics provide insights into the demographic history, inbreeding, and mutation load of two 'living fossil' tree species of Dipteronia.</title>
        <authorList>
            <person name="Feng Y."/>
            <person name="Comes H.P."/>
            <person name="Chen J."/>
            <person name="Zhu S."/>
            <person name="Lu R."/>
            <person name="Zhang X."/>
            <person name="Li P."/>
            <person name="Qiu J."/>
            <person name="Olsen K.M."/>
            <person name="Qiu Y."/>
        </authorList>
    </citation>
    <scope>NUCLEOTIDE SEQUENCE</scope>
    <source>
        <strain evidence="1">KIB01</strain>
    </source>
</reference>
<protein>
    <submittedName>
        <fullName evidence="1">Uncharacterized protein</fullName>
    </submittedName>
</protein>
<sequence>MEIQVPEVLAESARLKETGKFLFRTFPVDPITSVLIVDRYTRVSFQCDGFCAHLAFPNLFDLISTVCSKATVINVAANGNIIRKFQDPNGKVMSFVTSAFEFEDNLYLGSLNSNFMENCH</sequence>
<evidence type="ECO:0000313" key="2">
    <source>
        <dbReference type="Proteomes" id="UP001280121"/>
    </source>
</evidence>
<name>A0AAD9WWJ1_9ROSI</name>
<keyword evidence="2" id="KW-1185">Reference proteome</keyword>